<dbReference type="EMBL" id="JAGUCO010000002">
    <property type="protein sequence ID" value="MBS2097363.1"/>
    <property type="molecule type" value="Genomic_DNA"/>
</dbReference>
<feature type="chain" id="PRO_5046275555" description="Tetratricopeptide repeat protein" evidence="1">
    <location>
        <begin position="19"/>
        <end position="210"/>
    </location>
</feature>
<keyword evidence="3" id="KW-1185">Reference proteome</keyword>
<keyword evidence="1" id="KW-0732">Signal</keyword>
<protein>
    <recommendedName>
        <fullName evidence="4">Tetratricopeptide repeat protein</fullName>
    </recommendedName>
</protein>
<organism evidence="2 3">
    <name type="scientific">Carboxylicivirga linearis</name>
    <dbReference type="NCBI Taxonomy" id="1628157"/>
    <lineage>
        <taxon>Bacteria</taxon>
        <taxon>Pseudomonadati</taxon>
        <taxon>Bacteroidota</taxon>
        <taxon>Bacteroidia</taxon>
        <taxon>Marinilabiliales</taxon>
        <taxon>Marinilabiliaceae</taxon>
        <taxon>Carboxylicivirga</taxon>
    </lineage>
</organism>
<evidence type="ECO:0008006" key="4">
    <source>
        <dbReference type="Google" id="ProtNLM"/>
    </source>
</evidence>
<sequence>MKTIVLLAALFVSVLTMANDYEETMKINVAKLEKSTSLNEMNQLAALFMRISDVEKNEWLPSYYASYAYVRTTHFMHDADSIDTALDQAQVLLDDLLKAKPDESELHVLQAFIYQLRITGAMSGYKYSSLSNQSLEKAEQLNADNPRIYYCKGNNVYHTPAMFGGGAEKAQALFEKAKLLFEAQSQKNELLPHWGSYHNEVMLQKCLAEK</sequence>
<comment type="caution">
    <text evidence="2">The sequence shown here is derived from an EMBL/GenBank/DDBJ whole genome shotgun (WGS) entry which is preliminary data.</text>
</comment>
<proteinExistence type="predicted"/>
<dbReference type="Proteomes" id="UP000708576">
    <property type="component" value="Unassembled WGS sequence"/>
</dbReference>
<dbReference type="RefSeq" id="WP_212213666.1">
    <property type="nucleotide sequence ID" value="NZ_JAGUCO010000002.1"/>
</dbReference>
<dbReference type="InterPro" id="IPR011990">
    <property type="entry name" value="TPR-like_helical_dom_sf"/>
</dbReference>
<evidence type="ECO:0000256" key="1">
    <source>
        <dbReference type="SAM" id="SignalP"/>
    </source>
</evidence>
<accession>A0ABS5JR31</accession>
<reference evidence="2 3" key="1">
    <citation type="journal article" date="2015" name="Int. J. Syst. Evol. Microbiol.">
        <title>Carboxylicivirga linearis sp. nov., isolated from a sea cucumber culture pond.</title>
        <authorList>
            <person name="Wang F.Q."/>
            <person name="Zhou Y.X."/>
            <person name="Lin X.Z."/>
            <person name="Chen G.J."/>
            <person name="Du Z.J."/>
        </authorList>
    </citation>
    <scope>NUCLEOTIDE SEQUENCE [LARGE SCALE GENOMIC DNA]</scope>
    <source>
        <strain evidence="2 3">FB218</strain>
    </source>
</reference>
<evidence type="ECO:0000313" key="2">
    <source>
        <dbReference type="EMBL" id="MBS2097363.1"/>
    </source>
</evidence>
<name>A0ABS5JR31_9BACT</name>
<gene>
    <name evidence="2" type="ORF">KEM10_03670</name>
</gene>
<dbReference type="SUPFAM" id="SSF48452">
    <property type="entry name" value="TPR-like"/>
    <property type="match status" value="1"/>
</dbReference>
<feature type="signal peptide" evidence="1">
    <location>
        <begin position="1"/>
        <end position="18"/>
    </location>
</feature>
<evidence type="ECO:0000313" key="3">
    <source>
        <dbReference type="Proteomes" id="UP000708576"/>
    </source>
</evidence>